<evidence type="ECO:0000313" key="5">
    <source>
        <dbReference type="Proteomes" id="UP001424459"/>
    </source>
</evidence>
<name>A0ABP7UE23_9SPHN</name>
<dbReference type="PANTHER" id="PTHR45138:SF9">
    <property type="entry name" value="DIGUANYLATE CYCLASE DGCM-RELATED"/>
    <property type="match status" value="1"/>
</dbReference>
<evidence type="ECO:0000313" key="4">
    <source>
        <dbReference type="EMBL" id="GAA4041140.1"/>
    </source>
</evidence>
<evidence type="ECO:0000256" key="1">
    <source>
        <dbReference type="ARBA" id="ARBA00012528"/>
    </source>
</evidence>
<dbReference type="SUPFAM" id="SSF55073">
    <property type="entry name" value="Nucleotide cyclase"/>
    <property type="match status" value="1"/>
</dbReference>
<dbReference type="SUPFAM" id="SSF55781">
    <property type="entry name" value="GAF domain-like"/>
    <property type="match status" value="1"/>
</dbReference>
<dbReference type="Gene3D" id="3.30.450.40">
    <property type="match status" value="1"/>
</dbReference>
<dbReference type="InterPro" id="IPR000160">
    <property type="entry name" value="GGDEF_dom"/>
</dbReference>
<dbReference type="PANTHER" id="PTHR45138">
    <property type="entry name" value="REGULATORY COMPONENTS OF SENSORY TRANSDUCTION SYSTEM"/>
    <property type="match status" value="1"/>
</dbReference>
<reference evidence="5" key="1">
    <citation type="journal article" date="2019" name="Int. J. Syst. Evol. Microbiol.">
        <title>The Global Catalogue of Microorganisms (GCM) 10K type strain sequencing project: providing services to taxonomists for standard genome sequencing and annotation.</title>
        <authorList>
            <consortium name="The Broad Institute Genomics Platform"/>
            <consortium name="The Broad Institute Genome Sequencing Center for Infectious Disease"/>
            <person name="Wu L."/>
            <person name="Ma J."/>
        </authorList>
    </citation>
    <scope>NUCLEOTIDE SEQUENCE [LARGE SCALE GENOMIC DNA]</scope>
    <source>
        <strain evidence="5">JCM 17564</strain>
    </source>
</reference>
<dbReference type="Pfam" id="PF01590">
    <property type="entry name" value="GAF"/>
    <property type="match status" value="1"/>
</dbReference>
<dbReference type="Pfam" id="PF00990">
    <property type="entry name" value="GGDEF"/>
    <property type="match status" value="1"/>
</dbReference>
<dbReference type="RefSeq" id="WP_344697196.1">
    <property type="nucleotide sequence ID" value="NZ_BAABBR010000001.1"/>
</dbReference>
<dbReference type="InterPro" id="IPR029787">
    <property type="entry name" value="Nucleotide_cyclase"/>
</dbReference>
<dbReference type="Gene3D" id="3.30.70.270">
    <property type="match status" value="1"/>
</dbReference>
<comment type="catalytic activity">
    <reaction evidence="2">
        <text>2 GTP = 3',3'-c-di-GMP + 2 diphosphate</text>
        <dbReference type="Rhea" id="RHEA:24898"/>
        <dbReference type="ChEBI" id="CHEBI:33019"/>
        <dbReference type="ChEBI" id="CHEBI:37565"/>
        <dbReference type="ChEBI" id="CHEBI:58805"/>
        <dbReference type="EC" id="2.7.7.65"/>
    </reaction>
</comment>
<dbReference type="SMART" id="SM00267">
    <property type="entry name" value="GGDEF"/>
    <property type="match status" value="1"/>
</dbReference>
<dbReference type="CDD" id="cd01949">
    <property type="entry name" value="GGDEF"/>
    <property type="match status" value="1"/>
</dbReference>
<proteinExistence type="predicted"/>
<keyword evidence="5" id="KW-1185">Reference proteome</keyword>
<protein>
    <recommendedName>
        <fullName evidence="1">diguanylate cyclase</fullName>
        <ecNumber evidence="1">2.7.7.65</ecNumber>
    </recommendedName>
</protein>
<dbReference type="InterPro" id="IPR050469">
    <property type="entry name" value="Diguanylate_Cyclase"/>
</dbReference>
<organism evidence="4 5">
    <name type="scientific">Sphingomonas rosea</name>
    <dbReference type="NCBI Taxonomy" id="335605"/>
    <lineage>
        <taxon>Bacteria</taxon>
        <taxon>Pseudomonadati</taxon>
        <taxon>Pseudomonadota</taxon>
        <taxon>Alphaproteobacteria</taxon>
        <taxon>Sphingomonadales</taxon>
        <taxon>Sphingomonadaceae</taxon>
        <taxon>Sphingomonas</taxon>
    </lineage>
</organism>
<sequence length="329" mass="36135">MDDRKLQDEAGRLLALHRYCALDSTNEPNFDTITSLVRDLLGVPICAVSLIDEDEQRFKSIQGAEIAGTPREVAFCDHTIRTHGPLVVSDAEQDERFADNPLVTGEMHVRAYAGTPLTTPDGYNLGALCAIHRRRHDFTPGDIELLKRFARVVVDQMELKTLAHRDFLTGALTRRAFTEASVKALGQLKREERSATIAVIDVDHFKKINDAHGHPVGDKVLKSISTRINGQLRSSDLFGRLGGEEFGMLLYATTRTEALNCAERMRAAIEALREGDNPPATISIGLAHVDPSRSIEDALAEADAALYEAKRSGRNRVVCAGQMNHSVAA</sequence>
<evidence type="ECO:0000256" key="2">
    <source>
        <dbReference type="ARBA" id="ARBA00034247"/>
    </source>
</evidence>
<evidence type="ECO:0000259" key="3">
    <source>
        <dbReference type="PROSITE" id="PS50887"/>
    </source>
</evidence>
<dbReference type="NCBIfam" id="TIGR00254">
    <property type="entry name" value="GGDEF"/>
    <property type="match status" value="1"/>
</dbReference>
<dbReference type="Proteomes" id="UP001424459">
    <property type="component" value="Unassembled WGS sequence"/>
</dbReference>
<dbReference type="EC" id="2.7.7.65" evidence="1"/>
<dbReference type="InterPro" id="IPR003018">
    <property type="entry name" value="GAF"/>
</dbReference>
<dbReference type="InterPro" id="IPR029016">
    <property type="entry name" value="GAF-like_dom_sf"/>
</dbReference>
<feature type="domain" description="GGDEF" evidence="3">
    <location>
        <begin position="193"/>
        <end position="322"/>
    </location>
</feature>
<dbReference type="InterPro" id="IPR043128">
    <property type="entry name" value="Rev_trsase/Diguanyl_cyclase"/>
</dbReference>
<comment type="caution">
    <text evidence="4">The sequence shown here is derived from an EMBL/GenBank/DDBJ whole genome shotgun (WGS) entry which is preliminary data.</text>
</comment>
<dbReference type="SMART" id="SM00065">
    <property type="entry name" value="GAF"/>
    <property type="match status" value="1"/>
</dbReference>
<gene>
    <name evidence="4" type="ORF">GCM10022281_22650</name>
</gene>
<accession>A0ABP7UE23</accession>
<dbReference type="EMBL" id="BAABBR010000001">
    <property type="protein sequence ID" value="GAA4041140.1"/>
    <property type="molecule type" value="Genomic_DNA"/>
</dbReference>
<dbReference type="PROSITE" id="PS50887">
    <property type="entry name" value="GGDEF"/>
    <property type="match status" value="1"/>
</dbReference>